<keyword evidence="3" id="KW-1185">Reference proteome</keyword>
<reference evidence="2 3" key="1">
    <citation type="submission" date="2008-03" db="EMBL/GenBank/DDBJ databases">
        <title>The Genome Sequence of Verticillium dahliae VdLs.17.</title>
        <authorList>
            <consortium name="The Broad Institute Genome Sequencing Platform"/>
            <person name="Ma L.-J.J."/>
            <person name="Klosterman S.J."/>
            <person name="Subbarao K."/>
            <person name="Dobinson K."/>
            <person name="Veronese P."/>
            <person name="Kang S."/>
            <person name="Gold S.E."/>
            <person name="Young S."/>
            <person name="Jaffe D."/>
            <person name="Gnerre S."/>
            <person name="Berlin A."/>
            <person name="Heiman D."/>
            <person name="Hepburn T."/>
            <person name="Sykes S."/>
            <person name="Alvarado L."/>
            <person name="Kodira C.D."/>
            <person name="Lander E."/>
            <person name="Galagan J."/>
            <person name="Nusbaum C."/>
            <person name="Birren B."/>
        </authorList>
    </citation>
    <scope>NUCLEOTIDE SEQUENCE [LARGE SCALE GENOMIC DNA]</scope>
    <source>
        <strain evidence="3">VdLs.17 / ATCC MYA-4575 / FGSC 10137</strain>
    </source>
</reference>
<feature type="region of interest" description="Disordered" evidence="1">
    <location>
        <begin position="1"/>
        <end position="110"/>
    </location>
</feature>
<dbReference type="AlphaFoldDB" id="G2X0Q4"/>
<dbReference type="GeneID" id="20705296"/>
<dbReference type="HOGENOM" id="CLU_1210599_0_0_1"/>
<feature type="compositionally biased region" description="Basic residues" evidence="1">
    <location>
        <begin position="165"/>
        <end position="174"/>
    </location>
</feature>
<dbReference type="RefSeq" id="XP_009652212.1">
    <property type="nucleotide sequence ID" value="XM_009653917.1"/>
</dbReference>
<evidence type="ECO:0000256" key="1">
    <source>
        <dbReference type="SAM" id="MobiDB-lite"/>
    </source>
</evidence>
<dbReference type="InParanoid" id="G2X0Q4"/>
<protein>
    <submittedName>
        <fullName evidence="2">Uncharacterized protein</fullName>
    </submittedName>
</protein>
<gene>
    <name evidence="2" type="ORF">VDAG_03833</name>
</gene>
<accession>G2X0Q4</accession>
<dbReference type="Proteomes" id="UP000001611">
    <property type="component" value="Chromosome 3"/>
</dbReference>
<evidence type="ECO:0000313" key="3">
    <source>
        <dbReference type="Proteomes" id="UP000001611"/>
    </source>
</evidence>
<dbReference type="KEGG" id="vda:VDAG_03833"/>
<feature type="region of interest" description="Disordered" evidence="1">
    <location>
        <begin position="161"/>
        <end position="206"/>
    </location>
</feature>
<sequence>MFDRRCTCVGREGRGGGTGLVSQQSTSLAGGASQPERNKAGTEERDDDASEGRSVSLPLLSRVEEAETVYLVAPSAEEADNGPTGGGRELATLAGRGAGAQGTAGAGAGLDGEDARAVVALALAQRGGGPALVGREDELGGCTAGAARARTVPSARVTLTASRRAPPRKARRVARGVEGRAASTAAPDDQSPCVPSGHRPPCRRRCGSCTRRLRRRPARRRRSRRAASA</sequence>
<feature type="compositionally biased region" description="Gly residues" evidence="1">
    <location>
        <begin position="96"/>
        <end position="110"/>
    </location>
</feature>
<evidence type="ECO:0000313" key="2">
    <source>
        <dbReference type="EMBL" id="EGY22395.1"/>
    </source>
</evidence>
<name>G2X0Q4_VERDV</name>
<dbReference type="EMBL" id="DS572700">
    <property type="protein sequence ID" value="EGY22395.1"/>
    <property type="molecule type" value="Genomic_DNA"/>
</dbReference>
<feature type="compositionally biased region" description="Basic and acidic residues" evidence="1">
    <location>
        <begin position="1"/>
        <end position="14"/>
    </location>
</feature>
<proteinExistence type="predicted"/>
<organism evidence="2 3">
    <name type="scientific">Verticillium dahliae (strain VdLs.17 / ATCC MYA-4575 / FGSC 10137)</name>
    <name type="common">Verticillium wilt</name>
    <dbReference type="NCBI Taxonomy" id="498257"/>
    <lineage>
        <taxon>Eukaryota</taxon>
        <taxon>Fungi</taxon>
        <taxon>Dikarya</taxon>
        <taxon>Ascomycota</taxon>
        <taxon>Pezizomycotina</taxon>
        <taxon>Sordariomycetes</taxon>
        <taxon>Hypocreomycetidae</taxon>
        <taxon>Glomerellales</taxon>
        <taxon>Plectosphaerellaceae</taxon>
        <taxon>Verticillium</taxon>
    </lineage>
</organism>